<reference evidence="2" key="1">
    <citation type="submission" date="2021-02" db="EMBL/GenBank/DDBJ databases">
        <title>Leucobacter sp. CX169.</title>
        <authorList>
            <person name="Cheng Y."/>
        </authorList>
    </citation>
    <scope>NUCLEOTIDE SEQUENCE [LARGE SCALE GENOMIC DNA]</scope>
    <source>
        <strain evidence="2">JY899</strain>
    </source>
</reference>
<organism evidence="1 2">
    <name type="scientific">Flaviflexus equikiangi</name>
    <dbReference type="NCBI Taxonomy" id="2758573"/>
    <lineage>
        <taxon>Bacteria</taxon>
        <taxon>Bacillati</taxon>
        <taxon>Actinomycetota</taxon>
        <taxon>Actinomycetes</taxon>
        <taxon>Actinomycetales</taxon>
        <taxon>Actinomycetaceae</taxon>
        <taxon>Flaviflexus</taxon>
    </lineage>
</organism>
<dbReference type="EMBL" id="JAFFJS010000001">
    <property type="protein sequence ID" value="MBM9432259.1"/>
    <property type="molecule type" value="Genomic_DNA"/>
</dbReference>
<dbReference type="RefSeq" id="WP_182172127.1">
    <property type="nucleotide sequence ID" value="NZ_CP059676.1"/>
</dbReference>
<accession>A0ABS2TC96</accession>
<protein>
    <submittedName>
        <fullName evidence="1">Uncharacterized protein</fullName>
    </submittedName>
</protein>
<name>A0ABS2TC96_9ACTO</name>
<sequence>MSEGHDFDLSAIVQFGGGALCGIDGCETENLSDPAENDRVRQAMTLKEESTIRPEGQDPIPG</sequence>
<evidence type="ECO:0000313" key="1">
    <source>
        <dbReference type="EMBL" id="MBM9432259.1"/>
    </source>
</evidence>
<gene>
    <name evidence="1" type="ORF">JVW63_00830</name>
</gene>
<keyword evidence="2" id="KW-1185">Reference proteome</keyword>
<proteinExistence type="predicted"/>
<dbReference type="Proteomes" id="UP000705983">
    <property type="component" value="Unassembled WGS sequence"/>
</dbReference>
<evidence type="ECO:0000313" key="2">
    <source>
        <dbReference type="Proteomes" id="UP000705983"/>
    </source>
</evidence>
<comment type="caution">
    <text evidence="1">The sequence shown here is derived from an EMBL/GenBank/DDBJ whole genome shotgun (WGS) entry which is preliminary data.</text>
</comment>